<reference evidence="3" key="1">
    <citation type="submission" date="2016-10" db="EMBL/GenBank/DDBJ databases">
        <authorList>
            <person name="Varghese N."/>
        </authorList>
    </citation>
    <scope>NUCLEOTIDE SEQUENCE [LARGE SCALE GENOMIC DNA]</scope>
    <source>
        <strain evidence="3">GAS106B</strain>
    </source>
</reference>
<name>A0A1H1JYP9_9BURK</name>
<evidence type="ECO:0000313" key="2">
    <source>
        <dbReference type="EMBL" id="SDR55124.1"/>
    </source>
</evidence>
<evidence type="ECO:0000313" key="3">
    <source>
        <dbReference type="Proteomes" id="UP000183487"/>
    </source>
</evidence>
<gene>
    <name evidence="2" type="ORF">SAMN05443245_7601</name>
</gene>
<dbReference type="AlphaFoldDB" id="A0A1H1JYP9"/>
<organism evidence="2 3">
    <name type="scientific">Paraburkholderia fungorum</name>
    <dbReference type="NCBI Taxonomy" id="134537"/>
    <lineage>
        <taxon>Bacteria</taxon>
        <taxon>Pseudomonadati</taxon>
        <taxon>Pseudomonadota</taxon>
        <taxon>Betaproteobacteria</taxon>
        <taxon>Burkholderiales</taxon>
        <taxon>Burkholderiaceae</taxon>
        <taxon>Paraburkholderia</taxon>
    </lineage>
</organism>
<evidence type="ECO:0000256" key="1">
    <source>
        <dbReference type="SAM" id="MobiDB-lite"/>
    </source>
</evidence>
<protein>
    <submittedName>
        <fullName evidence="2">Uncharacterized protein</fullName>
    </submittedName>
</protein>
<sequence length="223" mass="24132">MRAAGAVASGRRSNRSTPGSRRPGRGAAMDGSRRKSVAARGRRDVVHGHPQYTALSHISRSCRTSRLCRSVMPPSPIRLATLELEASGSLAQFSMPSGQPWRLPGAPKWTIRSRSCRVASGTSDDVAPVMSGRISQGSSPTRSSNCAEKILRHIGASVVILVRMIVTCDHGRPRIALATSFRISNHQLLLAPAADSWNCPLGMGSGMRKWRGTKRGTWNDRVR</sequence>
<dbReference type="EMBL" id="FNKP01000004">
    <property type="protein sequence ID" value="SDR55124.1"/>
    <property type="molecule type" value="Genomic_DNA"/>
</dbReference>
<proteinExistence type="predicted"/>
<feature type="region of interest" description="Disordered" evidence="1">
    <location>
        <begin position="1"/>
        <end position="43"/>
    </location>
</feature>
<keyword evidence="3" id="KW-1185">Reference proteome</keyword>
<feature type="compositionally biased region" description="Low complexity" evidence="1">
    <location>
        <begin position="1"/>
        <end position="21"/>
    </location>
</feature>
<dbReference type="Proteomes" id="UP000183487">
    <property type="component" value="Unassembled WGS sequence"/>
</dbReference>
<accession>A0A1H1JYP9</accession>